<proteinExistence type="predicted"/>
<dbReference type="OrthoDB" id="495783at2"/>
<organism evidence="1 2">
    <name type="scientific">Desulfovibrio desulfuricans</name>
    <dbReference type="NCBI Taxonomy" id="876"/>
    <lineage>
        <taxon>Bacteria</taxon>
        <taxon>Pseudomonadati</taxon>
        <taxon>Thermodesulfobacteriota</taxon>
        <taxon>Desulfovibrionia</taxon>
        <taxon>Desulfovibrionales</taxon>
        <taxon>Desulfovibrionaceae</taxon>
        <taxon>Desulfovibrio</taxon>
    </lineage>
</organism>
<dbReference type="Pfam" id="PF04463">
    <property type="entry name" value="2-thiour_desulf"/>
    <property type="match status" value="1"/>
</dbReference>
<dbReference type="PANTHER" id="PTHR30087">
    <property type="entry name" value="INNER MEMBRANE PROTEIN"/>
    <property type="match status" value="1"/>
</dbReference>
<dbReference type="Proteomes" id="UP000297065">
    <property type="component" value="Chromosome"/>
</dbReference>
<gene>
    <name evidence="1" type="ORF">DDIC_04755</name>
</gene>
<sequence length="144" mass="15407">MAARYIVSACLAGEHCRYDGGDNTCARVTRLVEEGRAIPACPEQLGGLDTPRSPCERVGDRVMNRDGHDVTLAFEQGAARAVELARQGGCTAAILKSRSPSCGFDRIYDGTFSHALCAGDGVWAAMLRAEGFVLYSEEQLPPEA</sequence>
<dbReference type="RefSeq" id="WP_136399384.1">
    <property type="nucleotide sequence ID" value="NZ_CP036295.1"/>
</dbReference>
<dbReference type="AlphaFoldDB" id="A0A4V1CX71"/>
<accession>A0A4V1CX71</accession>
<dbReference type="InterPro" id="IPR007553">
    <property type="entry name" value="2-thiour_desulf"/>
</dbReference>
<evidence type="ECO:0000313" key="2">
    <source>
        <dbReference type="Proteomes" id="UP000297065"/>
    </source>
</evidence>
<dbReference type="EMBL" id="CP036295">
    <property type="protein sequence ID" value="QCC85200.1"/>
    <property type="molecule type" value="Genomic_DNA"/>
</dbReference>
<protein>
    <submittedName>
        <fullName evidence="1">DUF523 domain-containing protein</fullName>
    </submittedName>
</protein>
<evidence type="ECO:0000313" key="1">
    <source>
        <dbReference type="EMBL" id="QCC85200.1"/>
    </source>
</evidence>
<dbReference type="PANTHER" id="PTHR30087:SF1">
    <property type="entry name" value="HYPOTHETICAL CYTOSOLIC PROTEIN"/>
    <property type="match status" value="1"/>
</dbReference>
<name>A0A4V1CX71_DESDE</name>
<reference evidence="1 2" key="1">
    <citation type="submission" date="2019-02" db="EMBL/GenBank/DDBJ databases">
        <title>Complete Genome Sequence of Desulfovibrio desulfuricans IC1, a Sulfonate Utilizing Anaerobe.</title>
        <authorList>
            <person name="Day L.A."/>
            <person name="De Leon K.B."/>
            <person name="Wall J.D."/>
        </authorList>
    </citation>
    <scope>NUCLEOTIDE SEQUENCE [LARGE SCALE GENOMIC DNA]</scope>
    <source>
        <strain evidence="1 2">IC1</strain>
    </source>
</reference>